<sequence length="105" mass="11636">MDRWASWVLEDGRRDGRWVQSIIKRLDPYPASPVYPGIDGGMCWLLGLSGPGSEEHDIKVSGKGTKEFEALTGRGDNRGLVGPKPVQDIFMRTYIARNVPCSDVC</sequence>
<name>A0ABR3IW58_9AGAR</name>
<evidence type="ECO:0000313" key="1">
    <source>
        <dbReference type="EMBL" id="KAL0947492.1"/>
    </source>
</evidence>
<proteinExistence type="predicted"/>
<comment type="caution">
    <text evidence="1">The sequence shown here is derived from an EMBL/GenBank/DDBJ whole genome shotgun (WGS) entry which is preliminary data.</text>
</comment>
<gene>
    <name evidence="1" type="ORF">HGRIS_013595</name>
</gene>
<keyword evidence="2" id="KW-1185">Reference proteome</keyword>
<dbReference type="EMBL" id="JASNQZ010000015">
    <property type="protein sequence ID" value="KAL0947492.1"/>
    <property type="molecule type" value="Genomic_DNA"/>
</dbReference>
<dbReference type="Proteomes" id="UP001556367">
    <property type="component" value="Unassembled WGS sequence"/>
</dbReference>
<organism evidence="1 2">
    <name type="scientific">Hohenbuehelia grisea</name>
    <dbReference type="NCBI Taxonomy" id="104357"/>
    <lineage>
        <taxon>Eukaryota</taxon>
        <taxon>Fungi</taxon>
        <taxon>Dikarya</taxon>
        <taxon>Basidiomycota</taxon>
        <taxon>Agaricomycotina</taxon>
        <taxon>Agaricomycetes</taxon>
        <taxon>Agaricomycetidae</taxon>
        <taxon>Agaricales</taxon>
        <taxon>Pleurotineae</taxon>
        <taxon>Pleurotaceae</taxon>
        <taxon>Hohenbuehelia</taxon>
    </lineage>
</organism>
<accession>A0ABR3IW58</accession>
<protein>
    <submittedName>
        <fullName evidence="1">Uncharacterized protein</fullName>
    </submittedName>
</protein>
<evidence type="ECO:0000313" key="2">
    <source>
        <dbReference type="Proteomes" id="UP001556367"/>
    </source>
</evidence>
<reference evidence="2" key="1">
    <citation type="submission" date="2024-06" db="EMBL/GenBank/DDBJ databases">
        <title>Multi-omics analyses provide insights into the biosynthesis of the anticancer antibiotic pleurotin in Hohenbuehelia grisea.</title>
        <authorList>
            <person name="Weaver J.A."/>
            <person name="Alberti F."/>
        </authorList>
    </citation>
    <scope>NUCLEOTIDE SEQUENCE [LARGE SCALE GENOMIC DNA]</scope>
    <source>
        <strain evidence="2">T-177</strain>
    </source>
</reference>